<dbReference type="Pfam" id="PF13086">
    <property type="entry name" value="AAA_11"/>
    <property type="match status" value="2"/>
</dbReference>
<keyword evidence="5" id="KW-0067">ATP-binding</keyword>
<dbReference type="InterPro" id="IPR050534">
    <property type="entry name" value="Coronavir_polyprotein_1ab"/>
</dbReference>
<dbReference type="GO" id="GO:0005524">
    <property type="term" value="F:ATP binding"/>
    <property type="evidence" value="ECO:0007669"/>
    <property type="project" value="UniProtKB-KW"/>
</dbReference>
<protein>
    <submittedName>
        <fullName evidence="9">AAA domain-containing protein</fullName>
    </submittedName>
</protein>
<feature type="region of interest" description="Disordered" evidence="7">
    <location>
        <begin position="143"/>
        <end position="162"/>
    </location>
</feature>
<dbReference type="InterPro" id="IPR003029">
    <property type="entry name" value="S1_domain"/>
</dbReference>
<feature type="coiled-coil region" evidence="6">
    <location>
        <begin position="1161"/>
        <end position="1227"/>
    </location>
</feature>
<evidence type="ECO:0000313" key="10">
    <source>
        <dbReference type="Proteomes" id="UP000786989"/>
    </source>
</evidence>
<evidence type="ECO:0000259" key="8">
    <source>
        <dbReference type="PROSITE" id="PS50126"/>
    </source>
</evidence>
<keyword evidence="4" id="KW-0347">Helicase</keyword>
<evidence type="ECO:0000313" key="9">
    <source>
        <dbReference type="EMBL" id="HJF66338.1"/>
    </source>
</evidence>
<dbReference type="CDD" id="cd18808">
    <property type="entry name" value="SF1_C_Upf1"/>
    <property type="match status" value="1"/>
</dbReference>
<keyword evidence="2" id="KW-0547">Nucleotide-binding</keyword>
<accession>A0A9D2UYD9</accession>
<feature type="domain" description="S1 motif" evidence="8">
    <location>
        <begin position="270"/>
        <end position="338"/>
    </location>
</feature>
<dbReference type="InterPro" id="IPR047187">
    <property type="entry name" value="SF1_C_Upf1"/>
</dbReference>
<evidence type="ECO:0000256" key="4">
    <source>
        <dbReference type="ARBA" id="ARBA00022806"/>
    </source>
</evidence>
<dbReference type="InterPro" id="IPR041679">
    <property type="entry name" value="DNA2/NAM7-like_C"/>
</dbReference>
<evidence type="ECO:0000256" key="6">
    <source>
        <dbReference type="SAM" id="Coils"/>
    </source>
</evidence>
<dbReference type="Gene3D" id="3.40.50.300">
    <property type="entry name" value="P-loop containing nucleotide triphosphate hydrolases"/>
    <property type="match status" value="3"/>
</dbReference>
<dbReference type="Gene3D" id="2.40.50.140">
    <property type="entry name" value="Nucleic acid-binding proteins"/>
    <property type="match status" value="2"/>
</dbReference>
<reference evidence="9" key="1">
    <citation type="journal article" date="2021" name="PeerJ">
        <title>Extensive microbial diversity within the chicken gut microbiome revealed by metagenomics and culture.</title>
        <authorList>
            <person name="Gilroy R."/>
            <person name="Ravi A."/>
            <person name="Getino M."/>
            <person name="Pursley I."/>
            <person name="Horton D.L."/>
            <person name="Alikhan N.F."/>
            <person name="Baker D."/>
            <person name="Gharbi K."/>
            <person name="Hall N."/>
            <person name="Watson M."/>
            <person name="Adriaenssens E.M."/>
            <person name="Foster-Nyarko E."/>
            <person name="Jarju S."/>
            <person name="Secka A."/>
            <person name="Antonio M."/>
            <person name="Oren A."/>
            <person name="Chaudhuri R.R."/>
            <person name="La Ragione R."/>
            <person name="Hildebrand F."/>
            <person name="Pallen M.J."/>
        </authorList>
    </citation>
    <scope>NUCLEOTIDE SEQUENCE</scope>
    <source>
        <strain evidence="9">ChiGjej6B6-11269</strain>
    </source>
</reference>
<dbReference type="CDD" id="cd17934">
    <property type="entry name" value="DEXXQc_Upf1-like"/>
    <property type="match status" value="1"/>
</dbReference>
<dbReference type="GO" id="GO:0016787">
    <property type="term" value="F:hydrolase activity"/>
    <property type="evidence" value="ECO:0007669"/>
    <property type="project" value="UniProtKB-KW"/>
</dbReference>
<dbReference type="InterPro" id="IPR012340">
    <property type="entry name" value="NA-bd_OB-fold"/>
</dbReference>
<dbReference type="InterPro" id="IPR027417">
    <property type="entry name" value="P-loop_NTPase"/>
</dbReference>
<dbReference type="EMBL" id="DYWI01000189">
    <property type="protein sequence ID" value="HJF66338.1"/>
    <property type="molecule type" value="Genomic_DNA"/>
</dbReference>
<dbReference type="SUPFAM" id="SSF52540">
    <property type="entry name" value="P-loop containing nucleoside triphosphate hydrolases"/>
    <property type="match status" value="2"/>
</dbReference>
<evidence type="ECO:0000256" key="3">
    <source>
        <dbReference type="ARBA" id="ARBA00022801"/>
    </source>
</evidence>
<feature type="domain" description="S1 motif" evidence="8">
    <location>
        <begin position="176"/>
        <end position="249"/>
    </location>
</feature>
<dbReference type="PROSITE" id="PS50126">
    <property type="entry name" value="S1"/>
    <property type="match status" value="2"/>
</dbReference>
<dbReference type="Proteomes" id="UP000786989">
    <property type="component" value="Unassembled WGS sequence"/>
</dbReference>
<feature type="compositionally biased region" description="Basic and acidic residues" evidence="7">
    <location>
        <begin position="16"/>
        <end position="35"/>
    </location>
</feature>
<dbReference type="SUPFAM" id="SSF50249">
    <property type="entry name" value="Nucleic acid-binding proteins"/>
    <property type="match status" value="2"/>
</dbReference>
<evidence type="ECO:0000256" key="5">
    <source>
        <dbReference type="ARBA" id="ARBA00022840"/>
    </source>
</evidence>
<name>A0A9D2UYD9_9ACTN</name>
<dbReference type="PANTHER" id="PTHR43788:SF8">
    <property type="entry name" value="DNA-BINDING PROTEIN SMUBP-2"/>
    <property type="match status" value="1"/>
</dbReference>
<evidence type="ECO:0000256" key="2">
    <source>
        <dbReference type="ARBA" id="ARBA00022741"/>
    </source>
</evidence>
<feature type="coiled-coil region" evidence="6">
    <location>
        <begin position="908"/>
        <end position="942"/>
    </location>
</feature>
<comment type="caution">
    <text evidence="9">The sequence shown here is derived from an EMBL/GenBank/DDBJ whole genome shotgun (WGS) entry which is preliminary data.</text>
</comment>
<keyword evidence="6" id="KW-0175">Coiled coil</keyword>
<dbReference type="GO" id="GO:0043139">
    <property type="term" value="F:5'-3' DNA helicase activity"/>
    <property type="evidence" value="ECO:0007669"/>
    <property type="project" value="TreeGrafter"/>
</dbReference>
<dbReference type="InterPro" id="IPR041677">
    <property type="entry name" value="DNA2/NAM7_AAA_11"/>
</dbReference>
<sequence length="1648" mass="185829">MGIFDFLFGSSPEQRAAQEAERKRQEAERKKLEEKRAAEAKAARFERSWADLERKYENKAAITAVARSSTKRRGHEQELVFDLDEVTAYMAISEIDLGYIPDISVYVGKPLTFRIISMPKYEKSVQVSARIILQEKRQKEEQVRRQQEAQRREAERKQREEAQAHYHRDLMRLASKDYLEGTVLSIQDRGITVRLKDTCDGKEVQCWIPISKLANKFVSHPSEVVKVGDEIKACVSLKSFGDELELSIREFEEKEDAKRREEVLSRLEKDAIVSGTVKKIFSNVVFVDLGGVDACIHISQLSSGFVNDPNEIVRVGDSVEAAVLCIDEENDRIDLSIKRLRELRLQELRDSEEYQTANNTGLSYEGPLCLRLNENRDGIEERLNCLAESLRNLERMFPDIAAIPSSNKLETILRSTFPDGMKSRIFIRNLTFEGASGNDNKVLALRPELTTGCYLSSILKPGCSLIFKGRVRGKEFVVDSIYDTTDTEQLEYEASCVATVFRDPKNVGANNFLYDALEEMTSITKHTSARLDEWEAYLRWKKSLAEQQIAGCKYYDVSYDEGRGYLVFELVSESKEAFQAFRKHLRSRDILAFGDSYSSEKWFFEFNENDGRRGRRTKGVPLGKFEGVLAQGYLDDLPNGYEVPLSAEDEASIRGTFDVPYMARVAYSLSDDDADEVAELDAEPKEEAQYINENFLSKYHNQGFLALSAAGQFALINRFDKAIEGLRNDQSKSPNLALWLFDSTRARLPKPGFTTEVDEWLNPGIASNPNQKAAVQKMLDAPDLCLVQGPPGTGKTTVIAEAIYQLAKRGNRVLIASQSNDAVDNALDRLAENPQIRAIRLGQNSRRKLHLDGVAPHRYSEDEALRSYYSSLSSSLSSTWLDGWDALDAKAVEFEADIRDATYFREDLATLRQRRNALAERLVGLREDARRYNAQFDEAQEASDTIVQEHRQASQFAELTLHPDSGNLYLSERQLDASMPVLASCLNGAVKSGLRVVPSIISPSTQSSRALNGFIEIAFSSVEVIRGVPSKLRSFSGTQTDGEVQVLERKLKDVTARMTEAIDDDDEDAVAKWRSERKAIKLELDKRKSGGNAVSLDAREKSLLDERLLASIEDGDGEEVASSIESFLRGWDEAVGQVRSILEKGFEEGKSDDPQAILEQIKSAKGLIESTEDKIKDCEEEISQKSRTLVSLSEKYGTSTADADAIVDELRTQREAHQARLDAQSAMRSIWEPVIRGFRDRLDNSETADYDNDYFKRAYINACNVVGISCTDNMRNLDEAGFDAFDVVIVDEVSKATPPELLIPLMKARKAILVGDHRQLPPMFDEHEKSYSELISDPESIPEDVRDLMTGENFARFRSMVTSSLFKEYFEAADESIKHSLLVQYRMHSDIMDIINRFYDGRLQAGLSAEQEDGLKSHGLAFRGIDGGSFITKDSHAYWIDSSSLPDGTPIYESFPGRSTSACNYLEIAAIIELLKRMAEEYKRAGYGKGKRKSIGVISFYQSQVNELRRRFKAAKKAFDFSAIDVDINTVDRFQGKEKNIIIASLVRNNARARASKHVVAFERINVAFSRAKEMLVIVGAKHMYEGLKVELPNMDTGEIRKVPVYKYILEDLLSKGCVRSTSQLIGDEAARQVLVDYERNKVKNEAR</sequence>
<dbReference type="Pfam" id="PF00575">
    <property type="entry name" value="S1"/>
    <property type="match status" value="2"/>
</dbReference>
<comment type="similarity">
    <text evidence="1">Belongs to the DNA2/NAM7 helicase family.</text>
</comment>
<dbReference type="Pfam" id="PF13087">
    <property type="entry name" value="AAA_12"/>
    <property type="match status" value="1"/>
</dbReference>
<dbReference type="CDD" id="cd00164">
    <property type="entry name" value="S1_like"/>
    <property type="match status" value="1"/>
</dbReference>
<feature type="region of interest" description="Disordered" evidence="7">
    <location>
        <begin position="1"/>
        <end position="35"/>
    </location>
</feature>
<dbReference type="GO" id="GO:0003676">
    <property type="term" value="F:nucleic acid binding"/>
    <property type="evidence" value="ECO:0007669"/>
    <property type="project" value="InterPro"/>
</dbReference>
<evidence type="ECO:0000256" key="1">
    <source>
        <dbReference type="ARBA" id="ARBA00007913"/>
    </source>
</evidence>
<dbReference type="SMART" id="SM00316">
    <property type="entry name" value="S1"/>
    <property type="match status" value="3"/>
</dbReference>
<organism evidence="9 10">
    <name type="scientific">Slackia equolifaciens</name>
    <dbReference type="NCBI Taxonomy" id="498718"/>
    <lineage>
        <taxon>Bacteria</taxon>
        <taxon>Bacillati</taxon>
        <taxon>Actinomycetota</taxon>
        <taxon>Coriobacteriia</taxon>
        <taxon>Eggerthellales</taxon>
        <taxon>Eggerthellaceae</taxon>
        <taxon>Slackia</taxon>
    </lineage>
</organism>
<gene>
    <name evidence="9" type="ORF">K8U77_09535</name>
</gene>
<proteinExistence type="inferred from homology"/>
<dbReference type="PANTHER" id="PTHR43788">
    <property type="entry name" value="DNA2/NAM7 HELICASE FAMILY MEMBER"/>
    <property type="match status" value="1"/>
</dbReference>
<evidence type="ECO:0000256" key="7">
    <source>
        <dbReference type="SAM" id="MobiDB-lite"/>
    </source>
</evidence>
<reference evidence="9" key="2">
    <citation type="submission" date="2021-09" db="EMBL/GenBank/DDBJ databases">
        <authorList>
            <person name="Gilroy R."/>
        </authorList>
    </citation>
    <scope>NUCLEOTIDE SEQUENCE</scope>
    <source>
        <strain evidence="9">ChiGjej6B6-11269</strain>
    </source>
</reference>
<keyword evidence="3" id="KW-0378">Hydrolase</keyword>